<dbReference type="Pfam" id="PF13229">
    <property type="entry name" value="Beta_helix"/>
    <property type="match status" value="1"/>
</dbReference>
<feature type="domain" description="Right handed beta helix" evidence="2">
    <location>
        <begin position="198"/>
        <end position="362"/>
    </location>
</feature>
<protein>
    <recommendedName>
        <fullName evidence="2">Right handed beta helix domain-containing protein</fullName>
    </recommendedName>
</protein>
<evidence type="ECO:0000313" key="3">
    <source>
        <dbReference type="EMBL" id="MBP2332879.1"/>
    </source>
</evidence>
<keyword evidence="1" id="KW-1133">Transmembrane helix</keyword>
<accession>A0ABS4U889</accession>
<name>A0ABS4U889_9CORY</name>
<proteinExistence type="predicted"/>
<comment type="caution">
    <text evidence="3">The sequence shown here is derived from an EMBL/GenBank/DDBJ whole genome shotgun (WGS) entry which is preliminary data.</text>
</comment>
<evidence type="ECO:0000259" key="2">
    <source>
        <dbReference type="Pfam" id="PF13229"/>
    </source>
</evidence>
<dbReference type="InterPro" id="IPR006626">
    <property type="entry name" value="PbH1"/>
</dbReference>
<dbReference type="RefSeq" id="WP_209653389.1">
    <property type="nucleotide sequence ID" value="NZ_CP047357.1"/>
</dbReference>
<organism evidence="3 4">
    <name type="scientific">Corynebacterium freneyi</name>
    <dbReference type="NCBI Taxonomy" id="134034"/>
    <lineage>
        <taxon>Bacteria</taxon>
        <taxon>Bacillati</taxon>
        <taxon>Actinomycetota</taxon>
        <taxon>Actinomycetes</taxon>
        <taxon>Mycobacteriales</taxon>
        <taxon>Corynebacteriaceae</taxon>
        <taxon>Corynebacterium</taxon>
    </lineage>
</organism>
<keyword evidence="1" id="KW-0472">Membrane</keyword>
<gene>
    <name evidence="3" type="ORF">JOF33_001578</name>
</gene>
<dbReference type="InterPro" id="IPR039448">
    <property type="entry name" value="Beta_helix"/>
</dbReference>
<evidence type="ECO:0000256" key="1">
    <source>
        <dbReference type="SAM" id="Phobius"/>
    </source>
</evidence>
<dbReference type="EMBL" id="JAGINY010000001">
    <property type="protein sequence ID" value="MBP2332879.1"/>
    <property type="molecule type" value="Genomic_DNA"/>
</dbReference>
<dbReference type="SUPFAM" id="SSF51126">
    <property type="entry name" value="Pectin lyase-like"/>
    <property type="match status" value="1"/>
</dbReference>
<feature type="transmembrane region" description="Helical" evidence="1">
    <location>
        <begin position="7"/>
        <end position="28"/>
    </location>
</feature>
<keyword evidence="4" id="KW-1185">Reference proteome</keyword>
<sequence>MSRNSTASRVVLAIVLVLFLAAAIYYVADRRIGDRTVEIHVSATGDDAASGSSAEEAWRTLDRVSDAEIEPGTVIVVHGRVPGTLNLSGRNGTADDPIVVTSAPEKRGIIAAEDGAGIRISDSSYVTVRDIDVVDGSGLNDDGDAGQSPESAAKIPDGIVVWASTPGARGAGIRIERVAVEGLRNGIAVGAVGGGAGFDGVTVSHVAAVDNIRNGILFYSDELGERAHTDVNVSYSKVSGTTGIAGATGNTGSGIVIGAVDGGVVEHNVAEDNGRLSDAVEGPIGIWAYSSSRVAIRNNLAEDNKTSNADGGGFAIDVDVDNSALIGNISRDNMGPGYLVFANSGLPTADNAVMFNASIDDSTNDSFHGAISVHGGLPQSPEGSTVEDLYIAHNTVVIGADSPAPALSIDGDVTGAEVIANFFDVRGYGGVIGARTLKDSDGAEFRCNAYSPGTGSAVGWLNGVTYVDFTYWWNLVDDPGSVVTDATIDDPHAEAADLLPDSQVTLGRGCEPAVSGDTTDLAGRKTDGKIFAGAVRP</sequence>
<dbReference type="InterPro" id="IPR012334">
    <property type="entry name" value="Pectin_lyas_fold"/>
</dbReference>
<keyword evidence="1" id="KW-0812">Transmembrane</keyword>
<dbReference type="SMART" id="SM00710">
    <property type="entry name" value="PbH1"/>
    <property type="match status" value="8"/>
</dbReference>
<dbReference type="Proteomes" id="UP001519305">
    <property type="component" value="Unassembled WGS sequence"/>
</dbReference>
<dbReference type="InterPro" id="IPR011050">
    <property type="entry name" value="Pectin_lyase_fold/virulence"/>
</dbReference>
<reference evidence="3 4" key="1">
    <citation type="submission" date="2021-03" db="EMBL/GenBank/DDBJ databases">
        <title>Sequencing the genomes of 1000 actinobacteria strains.</title>
        <authorList>
            <person name="Klenk H.-P."/>
        </authorList>
    </citation>
    <scope>NUCLEOTIDE SEQUENCE [LARGE SCALE GENOMIC DNA]</scope>
    <source>
        <strain evidence="3 4">DSM 44506</strain>
    </source>
</reference>
<dbReference type="Gene3D" id="2.160.20.10">
    <property type="entry name" value="Single-stranded right-handed beta-helix, Pectin lyase-like"/>
    <property type="match status" value="1"/>
</dbReference>
<evidence type="ECO:0000313" key="4">
    <source>
        <dbReference type="Proteomes" id="UP001519305"/>
    </source>
</evidence>